<proteinExistence type="predicted"/>
<keyword evidence="2" id="KW-1185">Reference proteome</keyword>
<dbReference type="AlphaFoldDB" id="A6F4U6"/>
<gene>
    <name evidence="1" type="ORF">MDG893_05139</name>
</gene>
<reference evidence="1 2" key="1">
    <citation type="submission" date="2007-06" db="EMBL/GenBank/DDBJ databases">
        <authorList>
            <person name="Green D."/>
            <person name="Ferriera S."/>
            <person name="Johnson J."/>
            <person name="Kravitz S."/>
            <person name="Beeson K."/>
            <person name="Sutton G."/>
            <person name="Rogers Y.-H."/>
            <person name="Friedman R."/>
            <person name="Frazier M."/>
            <person name="Venter J.C."/>
        </authorList>
    </citation>
    <scope>NUCLEOTIDE SEQUENCE [LARGE SCALE GENOMIC DNA]</scope>
    <source>
        <strain evidence="1 2">DG893</strain>
    </source>
</reference>
<evidence type="ECO:0000313" key="2">
    <source>
        <dbReference type="Proteomes" id="UP000005856"/>
    </source>
</evidence>
<accession>A6F4U6</accession>
<comment type="caution">
    <text evidence="1">The sequence shown here is derived from an EMBL/GenBank/DDBJ whole genome shotgun (WGS) entry which is preliminary data.</text>
</comment>
<protein>
    <submittedName>
        <fullName evidence="1">Uncharacterized protein</fullName>
    </submittedName>
</protein>
<dbReference type="RefSeq" id="WP_007155280.1">
    <property type="nucleotide sequence ID" value="NZ_ABCP01000047.1"/>
</dbReference>
<name>A6F4U6_9GAMM</name>
<sequence length="198" mass="21694">SVVAVGVGALIGYGVFTALAPGQSSTQIEAYNNTIINVGGQVGVEAEDIAAFLKGTKDKKRLAKQAVAVVRPAKADPDATIEIDEMPDLTVSNQFIQSTPDEYEPPMPTEKTESYRDVDIIIYASDRDKSDKAWAGTIPGIVDHRVRFSLSESIDPRELHGRIKARGDIVVTFRFVKAKKEYEAKLVEIDSVDMTPRR</sequence>
<organism evidence="1 2">
    <name type="scientific">Marinobacter algicola DG893</name>
    <dbReference type="NCBI Taxonomy" id="443152"/>
    <lineage>
        <taxon>Bacteria</taxon>
        <taxon>Pseudomonadati</taxon>
        <taxon>Pseudomonadota</taxon>
        <taxon>Gammaproteobacteria</taxon>
        <taxon>Pseudomonadales</taxon>
        <taxon>Marinobacteraceae</taxon>
        <taxon>Marinobacter</taxon>
    </lineage>
</organism>
<feature type="non-terminal residue" evidence="1">
    <location>
        <position position="1"/>
    </location>
</feature>
<dbReference type="EMBL" id="ABCP01000047">
    <property type="protein sequence ID" value="EDM46260.1"/>
    <property type="molecule type" value="Genomic_DNA"/>
</dbReference>
<dbReference type="Proteomes" id="UP000005856">
    <property type="component" value="Unassembled WGS sequence"/>
</dbReference>
<evidence type="ECO:0000313" key="1">
    <source>
        <dbReference type="EMBL" id="EDM46260.1"/>
    </source>
</evidence>